<protein>
    <recommendedName>
        <fullName evidence="5">Ribonuclease VapC</fullName>
        <shortName evidence="5">RNase VapC</shortName>
        <ecNumber evidence="5">3.1.-.-</ecNumber>
    </recommendedName>
    <alternativeName>
        <fullName evidence="5">Toxin VapC</fullName>
    </alternativeName>
</protein>
<keyword evidence="1 5" id="KW-1277">Toxin-antitoxin system</keyword>
<comment type="function">
    <text evidence="5">Toxic component of a toxin-antitoxin (TA) system. An RNase.</text>
</comment>
<dbReference type="InterPro" id="IPR002716">
    <property type="entry name" value="PIN_dom"/>
</dbReference>
<dbReference type="RefSeq" id="WP_235705809.1">
    <property type="nucleotide sequence ID" value="NZ_JAKGBZ010000058.1"/>
</dbReference>
<comment type="caution">
    <text evidence="7">The sequence shown here is derived from an EMBL/GenBank/DDBJ whole genome shotgun (WGS) entry which is preliminary data.</text>
</comment>
<evidence type="ECO:0000256" key="1">
    <source>
        <dbReference type="ARBA" id="ARBA00022649"/>
    </source>
</evidence>
<comment type="cofactor">
    <cofactor evidence="5">
        <name>Mg(2+)</name>
        <dbReference type="ChEBI" id="CHEBI:18420"/>
    </cofactor>
</comment>
<feature type="binding site" evidence="5">
    <location>
        <position position="106"/>
    </location>
    <ligand>
        <name>Mg(2+)</name>
        <dbReference type="ChEBI" id="CHEBI:18420"/>
    </ligand>
</feature>
<evidence type="ECO:0000256" key="2">
    <source>
        <dbReference type="ARBA" id="ARBA00022722"/>
    </source>
</evidence>
<evidence type="ECO:0000259" key="6">
    <source>
        <dbReference type="Pfam" id="PF01850"/>
    </source>
</evidence>
<feature type="domain" description="PIN" evidence="6">
    <location>
        <begin position="4"/>
        <end position="129"/>
    </location>
</feature>
<accession>A0ABS9E0I3</accession>
<dbReference type="InterPro" id="IPR022907">
    <property type="entry name" value="VapC_family"/>
</dbReference>
<keyword evidence="5" id="KW-0460">Magnesium</keyword>
<keyword evidence="8" id="KW-1185">Reference proteome</keyword>
<keyword evidence="4 5" id="KW-0378">Hydrolase</keyword>
<dbReference type="CDD" id="cd09874">
    <property type="entry name" value="PIN_MT3492-like"/>
    <property type="match status" value="1"/>
</dbReference>
<dbReference type="HAMAP" id="MF_00265">
    <property type="entry name" value="VapC_Nob1"/>
    <property type="match status" value="1"/>
</dbReference>
<comment type="similarity">
    <text evidence="5">Belongs to the PINc/VapC protein family.</text>
</comment>
<gene>
    <name evidence="5" type="primary">vapC</name>
    <name evidence="7" type="ORF">L2A60_17815</name>
</gene>
<organism evidence="7 8">
    <name type="scientific">Acidiphilium iwatense</name>
    <dbReference type="NCBI Taxonomy" id="768198"/>
    <lineage>
        <taxon>Bacteria</taxon>
        <taxon>Pseudomonadati</taxon>
        <taxon>Pseudomonadota</taxon>
        <taxon>Alphaproteobacteria</taxon>
        <taxon>Acetobacterales</taxon>
        <taxon>Acidocellaceae</taxon>
        <taxon>Acidiphilium</taxon>
    </lineage>
</organism>
<dbReference type="Gene3D" id="3.40.50.1010">
    <property type="entry name" value="5'-nuclease"/>
    <property type="match status" value="1"/>
</dbReference>
<evidence type="ECO:0000313" key="7">
    <source>
        <dbReference type="EMBL" id="MCF3948527.1"/>
    </source>
</evidence>
<dbReference type="InterPro" id="IPR029060">
    <property type="entry name" value="PIN-like_dom_sf"/>
</dbReference>
<dbReference type="EC" id="3.1.-.-" evidence="5"/>
<dbReference type="SUPFAM" id="SSF88723">
    <property type="entry name" value="PIN domain-like"/>
    <property type="match status" value="1"/>
</dbReference>
<name>A0ABS9E0I3_9PROT</name>
<evidence type="ECO:0000256" key="4">
    <source>
        <dbReference type="ARBA" id="ARBA00022801"/>
    </source>
</evidence>
<proteinExistence type="inferred from homology"/>
<keyword evidence="5" id="KW-0800">Toxin</keyword>
<keyword evidence="2 5" id="KW-0540">Nuclease</keyword>
<dbReference type="Pfam" id="PF01850">
    <property type="entry name" value="PIN"/>
    <property type="match status" value="1"/>
</dbReference>
<reference evidence="7 8" key="1">
    <citation type="submission" date="2022-01" db="EMBL/GenBank/DDBJ databases">
        <authorList>
            <person name="Won M."/>
            <person name="Kim S.-J."/>
            <person name="Kwon S.-W."/>
        </authorList>
    </citation>
    <scope>NUCLEOTIDE SEQUENCE [LARGE SCALE GENOMIC DNA]</scope>
    <source>
        <strain evidence="7 8">KCTC 23505</strain>
    </source>
</reference>
<evidence type="ECO:0000256" key="5">
    <source>
        <dbReference type="HAMAP-Rule" id="MF_00265"/>
    </source>
</evidence>
<dbReference type="Proteomes" id="UP001521209">
    <property type="component" value="Unassembled WGS sequence"/>
</dbReference>
<feature type="binding site" evidence="5">
    <location>
        <position position="6"/>
    </location>
    <ligand>
        <name>Mg(2+)</name>
        <dbReference type="ChEBI" id="CHEBI:18420"/>
    </ligand>
</feature>
<sequence>MILYLDTSVLVAALTREAETGRMQTWLGAQDEENLAISDWVITEFSSALSIKLRGGQIDAAQRADAFGLFARLSQESFMILPVSGAQFRTATRFADQHGLGLRAGDALHLAICGECGATLCTLDRGLSTAGIEVGVKTALL</sequence>
<evidence type="ECO:0000313" key="8">
    <source>
        <dbReference type="Proteomes" id="UP001521209"/>
    </source>
</evidence>
<evidence type="ECO:0000256" key="3">
    <source>
        <dbReference type="ARBA" id="ARBA00022723"/>
    </source>
</evidence>
<keyword evidence="3 5" id="KW-0479">Metal-binding</keyword>
<dbReference type="EMBL" id="JAKGBZ010000058">
    <property type="protein sequence ID" value="MCF3948527.1"/>
    <property type="molecule type" value="Genomic_DNA"/>
</dbReference>